<dbReference type="PROSITE" id="PS00108">
    <property type="entry name" value="PROTEIN_KINASE_ST"/>
    <property type="match status" value="1"/>
</dbReference>
<feature type="binding site" evidence="5">
    <location>
        <position position="67"/>
    </location>
    <ligand>
        <name>ATP</name>
        <dbReference type="ChEBI" id="CHEBI:30616"/>
    </ligand>
</feature>
<dbReference type="GO" id="GO:0005524">
    <property type="term" value="F:ATP binding"/>
    <property type="evidence" value="ECO:0007669"/>
    <property type="project" value="UniProtKB-UniRule"/>
</dbReference>
<evidence type="ECO:0000313" key="8">
    <source>
        <dbReference type="EMBL" id="WZN66562.1"/>
    </source>
</evidence>
<evidence type="ECO:0000256" key="1">
    <source>
        <dbReference type="ARBA" id="ARBA00022679"/>
    </source>
</evidence>
<dbReference type="InterPro" id="IPR011009">
    <property type="entry name" value="Kinase-like_dom_sf"/>
</dbReference>
<evidence type="ECO:0000256" key="6">
    <source>
        <dbReference type="SAM" id="MobiDB-lite"/>
    </source>
</evidence>
<dbReference type="SMART" id="SM00220">
    <property type="entry name" value="S_TKc"/>
    <property type="match status" value="1"/>
</dbReference>
<proteinExistence type="predicted"/>
<evidence type="ECO:0000259" key="7">
    <source>
        <dbReference type="PROSITE" id="PS50011"/>
    </source>
</evidence>
<dbReference type="InterPro" id="IPR017441">
    <property type="entry name" value="Protein_kinase_ATP_BS"/>
</dbReference>
<evidence type="ECO:0000256" key="4">
    <source>
        <dbReference type="ARBA" id="ARBA00022840"/>
    </source>
</evidence>
<dbReference type="Proteomes" id="UP001472866">
    <property type="component" value="Chromosome 15"/>
</dbReference>
<dbReference type="InterPro" id="IPR050117">
    <property type="entry name" value="MAPK"/>
</dbReference>
<dbReference type="EMBL" id="CP151515">
    <property type="protein sequence ID" value="WZN66562.1"/>
    <property type="molecule type" value="Genomic_DNA"/>
</dbReference>
<keyword evidence="1" id="KW-0808">Transferase</keyword>
<sequence>MAAAPMAAHGGGVEKLPYEGDGAFVVEGDMWKVGERYELLRSIGKGSFSVVCLARDNKTGEFVAVKKIKDVFVHKNNAKNVIREVYIQRRLRHPNVVDLKDLFMMPSPTGKWKMVEGKLVTDSFDLYLVLEYTDGGDLFHTSEQLNSSEVRSIMGQLLLASQFLHSCGVIHRDIKSANILIKTNQETGEKTVKLADFGCARVASTNGDGAKGMTRSRSHDSLPEQKSPEGSADLRRAQMTTAVATPCYRAPEVVMSLESYTSKVDIWSLGCILAELLARVLSHSKGYCKHLRVFPLFNLTSQPRVFSGVSWDDGDGATMAHRELRTVFEVIGTPAWRHVDNISDEKWRKFLSCLPGHAPTLSRRFQGIPEVCMDLLRRMLEFDPDTRCGAAEALSHEFFREGVEEGEGEDGKNETANWGEVNAVASHTGRDREAFDRLETELEQLLRDEDDTQSLKLKRILQLEIEEHRETCGAASWKPVEIRSPRRATLNLGKSAAVLSSYPYDATAQKNMVGEDANQEMTKSYHGKSHGQETPPTKKNSLFLDCDRHKDWASGTLVESHWMREKAGEPVWGVTKKIPGMEDEESNKIVSEQQSR</sequence>
<keyword evidence="2 5" id="KW-0547">Nucleotide-binding</keyword>
<evidence type="ECO:0000256" key="5">
    <source>
        <dbReference type="PROSITE-ProRule" id="PRU10141"/>
    </source>
</evidence>
<gene>
    <name evidence="8" type="ORF">HKI87_15g81290</name>
</gene>
<evidence type="ECO:0000256" key="2">
    <source>
        <dbReference type="ARBA" id="ARBA00022741"/>
    </source>
</evidence>
<evidence type="ECO:0000313" key="9">
    <source>
        <dbReference type="Proteomes" id="UP001472866"/>
    </source>
</evidence>
<feature type="region of interest" description="Disordered" evidence="6">
    <location>
        <begin position="573"/>
        <end position="596"/>
    </location>
</feature>
<feature type="compositionally biased region" description="Basic and acidic residues" evidence="6">
    <location>
        <begin position="217"/>
        <end position="233"/>
    </location>
</feature>
<accession>A0AAX4PJH8</accession>
<dbReference type="InterPro" id="IPR000719">
    <property type="entry name" value="Prot_kinase_dom"/>
</dbReference>
<name>A0AAX4PJH8_9CHLO</name>
<protein>
    <submittedName>
        <fullName evidence="8">Mitogen-activated protein kinase</fullName>
    </submittedName>
</protein>
<dbReference type="Pfam" id="PF00069">
    <property type="entry name" value="Pkinase"/>
    <property type="match status" value="1"/>
</dbReference>
<keyword evidence="3 8" id="KW-0418">Kinase</keyword>
<dbReference type="AlphaFoldDB" id="A0AAX4PJH8"/>
<reference evidence="8 9" key="1">
    <citation type="submission" date="2024-03" db="EMBL/GenBank/DDBJ databases">
        <title>Complete genome sequence of the green alga Chloropicon roscoffensis RCC1871.</title>
        <authorList>
            <person name="Lemieux C."/>
            <person name="Pombert J.-F."/>
            <person name="Otis C."/>
            <person name="Turmel M."/>
        </authorList>
    </citation>
    <scope>NUCLEOTIDE SEQUENCE [LARGE SCALE GENOMIC DNA]</scope>
    <source>
        <strain evidence="8 9">RCC1871</strain>
    </source>
</reference>
<dbReference type="GO" id="GO:0004672">
    <property type="term" value="F:protein kinase activity"/>
    <property type="evidence" value="ECO:0007669"/>
    <property type="project" value="InterPro"/>
</dbReference>
<keyword evidence="4 5" id="KW-0067">ATP-binding</keyword>
<dbReference type="Gene3D" id="1.10.510.10">
    <property type="entry name" value="Transferase(Phosphotransferase) domain 1"/>
    <property type="match status" value="1"/>
</dbReference>
<dbReference type="PANTHER" id="PTHR24055">
    <property type="entry name" value="MITOGEN-ACTIVATED PROTEIN KINASE"/>
    <property type="match status" value="1"/>
</dbReference>
<dbReference type="InterPro" id="IPR008271">
    <property type="entry name" value="Ser/Thr_kinase_AS"/>
</dbReference>
<dbReference type="PROSITE" id="PS00107">
    <property type="entry name" value="PROTEIN_KINASE_ATP"/>
    <property type="match status" value="1"/>
</dbReference>
<feature type="domain" description="Protein kinase" evidence="7">
    <location>
        <begin position="37"/>
        <end position="399"/>
    </location>
</feature>
<dbReference type="PROSITE" id="PS50011">
    <property type="entry name" value="PROTEIN_KINASE_DOM"/>
    <property type="match status" value="1"/>
</dbReference>
<evidence type="ECO:0000256" key="3">
    <source>
        <dbReference type="ARBA" id="ARBA00022777"/>
    </source>
</evidence>
<dbReference type="SUPFAM" id="SSF56112">
    <property type="entry name" value="Protein kinase-like (PK-like)"/>
    <property type="match status" value="1"/>
</dbReference>
<dbReference type="Gene3D" id="3.30.200.20">
    <property type="entry name" value="Phosphorylase Kinase, domain 1"/>
    <property type="match status" value="1"/>
</dbReference>
<organism evidence="8 9">
    <name type="scientific">Chloropicon roscoffensis</name>
    <dbReference type="NCBI Taxonomy" id="1461544"/>
    <lineage>
        <taxon>Eukaryota</taxon>
        <taxon>Viridiplantae</taxon>
        <taxon>Chlorophyta</taxon>
        <taxon>Chloropicophyceae</taxon>
        <taxon>Chloropicales</taxon>
        <taxon>Chloropicaceae</taxon>
        <taxon>Chloropicon</taxon>
    </lineage>
</organism>
<feature type="region of interest" description="Disordered" evidence="6">
    <location>
        <begin position="522"/>
        <end position="541"/>
    </location>
</feature>
<feature type="region of interest" description="Disordered" evidence="6">
    <location>
        <begin position="207"/>
        <end position="233"/>
    </location>
</feature>
<keyword evidence="9" id="KW-1185">Reference proteome</keyword>